<dbReference type="Pfam" id="PF13231">
    <property type="entry name" value="PMT_2"/>
    <property type="match status" value="1"/>
</dbReference>
<dbReference type="InterPro" id="IPR038731">
    <property type="entry name" value="RgtA/B/C-like"/>
</dbReference>
<keyword evidence="2 3" id="KW-0802">TPR repeat</keyword>
<feature type="transmembrane region" description="Helical" evidence="4">
    <location>
        <begin position="312"/>
        <end position="330"/>
    </location>
</feature>
<dbReference type="Pfam" id="PF13414">
    <property type="entry name" value="TPR_11"/>
    <property type="match status" value="1"/>
</dbReference>
<dbReference type="Pfam" id="PF07719">
    <property type="entry name" value="TPR_2"/>
    <property type="match status" value="1"/>
</dbReference>
<feature type="transmembrane region" description="Helical" evidence="4">
    <location>
        <begin position="71"/>
        <end position="89"/>
    </location>
</feature>
<comment type="caution">
    <text evidence="6">The sequence shown here is derived from an EMBL/GenBank/DDBJ whole genome shotgun (WGS) entry which is preliminary data.</text>
</comment>
<keyword evidence="4" id="KW-0812">Transmembrane</keyword>
<dbReference type="PROSITE" id="PS50293">
    <property type="entry name" value="TPR_REGION"/>
    <property type="match status" value="3"/>
</dbReference>
<feature type="transmembrane region" description="Helical" evidence="4">
    <location>
        <begin position="162"/>
        <end position="183"/>
    </location>
</feature>
<evidence type="ECO:0000256" key="1">
    <source>
        <dbReference type="ARBA" id="ARBA00022737"/>
    </source>
</evidence>
<accession>A0A8J6TNL7</accession>
<dbReference type="InterPro" id="IPR019734">
    <property type="entry name" value="TPR_rpt"/>
</dbReference>
<dbReference type="AlphaFoldDB" id="A0A8J6TNL7"/>
<feature type="non-terminal residue" evidence="6">
    <location>
        <position position="1"/>
    </location>
</feature>
<reference evidence="6 7" key="1">
    <citation type="submission" date="2020-08" db="EMBL/GenBank/DDBJ databases">
        <title>Bridging the membrane lipid divide: bacteria of the FCB group superphylum have the potential to synthesize archaeal ether lipids.</title>
        <authorList>
            <person name="Villanueva L."/>
            <person name="Von Meijenfeldt F.A.B."/>
            <person name="Westbye A.B."/>
            <person name="Yadav S."/>
            <person name="Hopmans E.C."/>
            <person name="Dutilh B.E."/>
            <person name="Sinninghe Damste J.S."/>
        </authorList>
    </citation>
    <scope>NUCLEOTIDE SEQUENCE [LARGE SCALE GENOMIC DNA]</scope>
    <source>
        <strain evidence="6">NIOZ-UU17</strain>
    </source>
</reference>
<evidence type="ECO:0000256" key="3">
    <source>
        <dbReference type="PROSITE-ProRule" id="PRU00339"/>
    </source>
</evidence>
<evidence type="ECO:0000313" key="7">
    <source>
        <dbReference type="Proteomes" id="UP000605201"/>
    </source>
</evidence>
<dbReference type="PROSITE" id="PS50005">
    <property type="entry name" value="TPR"/>
    <property type="match status" value="3"/>
</dbReference>
<keyword evidence="4" id="KW-0472">Membrane</keyword>
<dbReference type="InterPro" id="IPR052346">
    <property type="entry name" value="O-mannosyl-transferase_TMTC"/>
</dbReference>
<feature type="transmembrane region" description="Helical" evidence="4">
    <location>
        <begin position="283"/>
        <end position="300"/>
    </location>
</feature>
<evidence type="ECO:0000259" key="5">
    <source>
        <dbReference type="Pfam" id="PF13231"/>
    </source>
</evidence>
<dbReference type="PANTHER" id="PTHR44227:SF3">
    <property type="entry name" value="PROTEIN O-MANNOSYL-TRANSFERASE TMTC4"/>
    <property type="match status" value="1"/>
</dbReference>
<dbReference type="Gene3D" id="1.25.40.10">
    <property type="entry name" value="Tetratricopeptide repeat domain"/>
    <property type="match status" value="3"/>
</dbReference>
<dbReference type="EMBL" id="JACNIG010000320">
    <property type="protein sequence ID" value="MBC8433686.1"/>
    <property type="molecule type" value="Genomic_DNA"/>
</dbReference>
<dbReference type="PANTHER" id="PTHR44227">
    <property type="match status" value="1"/>
</dbReference>
<feature type="repeat" description="TPR" evidence="3">
    <location>
        <begin position="421"/>
        <end position="454"/>
    </location>
</feature>
<evidence type="ECO:0000313" key="6">
    <source>
        <dbReference type="EMBL" id="MBC8433686.1"/>
    </source>
</evidence>
<gene>
    <name evidence="6" type="ORF">H8D96_17390</name>
</gene>
<organism evidence="6 7">
    <name type="scientific">Candidatus Desulfatibia vada</name>
    <dbReference type="NCBI Taxonomy" id="2841696"/>
    <lineage>
        <taxon>Bacteria</taxon>
        <taxon>Pseudomonadati</taxon>
        <taxon>Thermodesulfobacteriota</taxon>
        <taxon>Desulfobacteria</taxon>
        <taxon>Desulfobacterales</taxon>
        <taxon>Desulfobacterales incertae sedis</taxon>
        <taxon>Candidatus Desulfatibia</taxon>
    </lineage>
</organism>
<feature type="transmembrane region" description="Helical" evidence="4">
    <location>
        <begin position="42"/>
        <end position="59"/>
    </location>
</feature>
<name>A0A8J6TNL7_9BACT</name>
<keyword evidence="1" id="KW-0677">Repeat</keyword>
<feature type="repeat" description="TPR" evidence="3">
    <location>
        <begin position="387"/>
        <end position="420"/>
    </location>
</feature>
<feature type="transmembrane region" description="Helical" evidence="4">
    <location>
        <begin position="225"/>
        <end position="246"/>
    </location>
</feature>
<keyword evidence="4" id="KW-1133">Transmembrane helix</keyword>
<feature type="transmembrane region" description="Helical" evidence="4">
    <location>
        <begin position="15"/>
        <end position="35"/>
    </location>
</feature>
<feature type="repeat" description="TPR" evidence="3">
    <location>
        <begin position="455"/>
        <end position="488"/>
    </location>
</feature>
<dbReference type="InterPro" id="IPR013105">
    <property type="entry name" value="TPR_2"/>
</dbReference>
<sequence>SHMLDFKLYGLNAGGHHLTSLFFHIANTLLLFIVFNKMTGDLWQSGFVAALFALHPLHVESVAWVAERKDVLSTFFWMLTMWSYVWYVENQKVKRYFVVILFFTLGLMSKAMLVTLPFVFLLLDYWPLKRFQRGTERLREGDKESAPIGADIFRLIWEKVPLFILVIIASILTFMAQSSMGAVMPLEVYSLKVRVANAFVSYAGYAVKAIWPVNLAVFYPHPGVLLPWWQTAGSVVLATAACLGAIRVSKLYPYVLVGLFWYFGTLVPVIGLVQIGSQAMADRYTYVPLIGLFIIVAWGIPELLPCRHRIKIWLAASATVLLTVLMVITWKQVKYWENGTTLFTHTVNVTRNNSLAHYVLGLSLEEQGKIDEAMVHYSRSAHLNSYDKAFFKMGYALYQKGKLDEATIHYKKALQMNPNYAEAQNNMGIVLARQGDMDGAIKHYQAALRINPNHAGANYNLGRISVNHGKTAEAIRYYRKALLIEPDMTQALYQQAWIAATHENKRFRDGIKAVELAEKLCRLTEYKETLALDALAAAYAESGKFPDAVSTAQRGLQLAVLHGRQELALDLKERLQLYRDKKPYRQTR</sequence>
<evidence type="ECO:0000256" key="2">
    <source>
        <dbReference type="ARBA" id="ARBA00022803"/>
    </source>
</evidence>
<feature type="transmembrane region" description="Helical" evidence="4">
    <location>
        <begin position="253"/>
        <end position="277"/>
    </location>
</feature>
<protein>
    <submittedName>
        <fullName evidence="6">Tetratricopeptide repeat protein</fullName>
    </submittedName>
</protein>
<dbReference type="SUPFAM" id="SSF48452">
    <property type="entry name" value="TPR-like"/>
    <property type="match status" value="1"/>
</dbReference>
<feature type="domain" description="Glycosyltransferase RgtA/B/C/D-like" evidence="5">
    <location>
        <begin position="18"/>
        <end position="123"/>
    </location>
</feature>
<dbReference type="Proteomes" id="UP000605201">
    <property type="component" value="Unassembled WGS sequence"/>
</dbReference>
<evidence type="ECO:0000256" key="4">
    <source>
        <dbReference type="SAM" id="Phobius"/>
    </source>
</evidence>
<feature type="transmembrane region" description="Helical" evidence="4">
    <location>
        <begin position="96"/>
        <end position="123"/>
    </location>
</feature>
<dbReference type="InterPro" id="IPR011990">
    <property type="entry name" value="TPR-like_helical_dom_sf"/>
</dbReference>
<dbReference type="SMART" id="SM00028">
    <property type="entry name" value="TPR"/>
    <property type="match status" value="5"/>
</dbReference>
<feature type="transmembrane region" description="Helical" evidence="4">
    <location>
        <begin position="195"/>
        <end position="219"/>
    </location>
</feature>
<proteinExistence type="predicted"/>